<sequence length="154" mass="17718">MRRLRKNDILFLFKREGDYLCWFSQRRWVVNGISIAISKWSRDYSPTRESPIAPVWIKLEHFPVHLNDHGSLFKIASLFGKPIKLDSNTVIGVFPKQPRFCVERDTSLPLPSRVHIRLGCRDLWILCKFENPHNSAQVVTLSSIPSTTAGSINS</sequence>
<dbReference type="AlphaFoldDB" id="A0A484N892"/>
<proteinExistence type="predicted"/>
<dbReference type="OrthoDB" id="1304206at2759"/>
<gene>
    <name evidence="1" type="ORF">CCAM_LOCUS39046</name>
</gene>
<keyword evidence="2" id="KW-1185">Reference proteome</keyword>
<evidence type="ECO:0000313" key="2">
    <source>
        <dbReference type="Proteomes" id="UP000595140"/>
    </source>
</evidence>
<protein>
    <submittedName>
        <fullName evidence="1">Uncharacterized protein</fullName>
    </submittedName>
</protein>
<dbReference type="Proteomes" id="UP000595140">
    <property type="component" value="Unassembled WGS sequence"/>
</dbReference>
<reference evidence="1 2" key="1">
    <citation type="submission" date="2018-04" db="EMBL/GenBank/DDBJ databases">
        <authorList>
            <person name="Vogel A."/>
        </authorList>
    </citation>
    <scope>NUCLEOTIDE SEQUENCE [LARGE SCALE GENOMIC DNA]</scope>
</reference>
<dbReference type="PANTHER" id="PTHR31286:SF180">
    <property type="entry name" value="OS10G0362600 PROTEIN"/>
    <property type="match status" value="1"/>
</dbReference>
<dbReference type="PANTHER" id="PTHR31286">
    <property type="entry name" value="GLYCINE-RICH CELL WALL STRUCTURAL PROTEIN 1.8-LIKE"/>
    <property type="match status" value="1"/>
</dbReference>
<evidence type="ECO:0000313" key="1">
    <source>
        <dbReference type="EMBL" id="VFQ97270.1"/>
    </source>
</evidence>
<accession>A0A484N892</accession>
<organism evidence="1 2">
    <name type="scientific">Cuscuta campestris</name>
    <dbReference type="NCBI Taxonomy" id="132261"/>
    <lineage>
        <taxon>Eukaryota</taxon>
        <taxon>Viridiplantae</taxon>
        <taxon>Streptophyta</taxon>
        <taxon>Embryophyta</taxon>
        <taxon>Tracheophyta</taxon>
        <taxon>Spermatophyta</taxon>
        <taxon>Magnoliopsida</taxon>
        <taxon>eudicotyledons</taxon>
        <taxon>Gunneridae</taxon>
        <taxon>Pentapetalae</taxon>
        <taxon>asterids</taxon>
        <taxon>lamiids</taxon>
        <taxon>Solanales</taxon>
        <taxon>Convolvulaceae</taxon>
        <taxon>Cuscuteae</taxon>
        <taxon>Cuscuta</taxon>
        <taxon>Cuscuta subgen. Grammica</taxon>
        <taxon>Cuscuta sect. Cleistogrammica</taxon>
    </lineage>
</organism>
<dbReference type="EMBL" id="OOIL02006492">
    <property type="protein sequence ID" value="VFQ97270.1"/>
    <property type="molecule type" value="Genomic_DNA"/>
</dbReference>
<dbReference type="InterPro" id="IPR040256">
    <property type="entry name" value="At4g02000-like"/>
</dbReference>
<name>A0A484N892_9ASTE</name>